<dbReference type="Gene3D" id="3.80.10.10">
    <property type="entry name" value="Ribonuclease Inhibitor"/>
    <property type="match status" value="1"/>
</dbReference>
<organism evidence="2 3">
    <name type="scientific">Calocera cornea HHB12733</name>
    <dbReference type="NCBI Taxonomy" id="1353952"/>
    <lineage>
        <taxon>Eukaryota</taxon>
        <taxon>Fungi</taxon>
        <taxon>Dikarya</taxon>
        <taxon>Basidiomycota</taxon>
        <taxon>Agaricomycotina</taxon>
        <taxon>Dacrymycetes</taxon>
        <taxon>Dacrymycetales</taxon>
        <taxon>Dacrymycetaceae</taxon>
        <taxon>Calocera</taxon>
    </lineage>
</organism>
<gene>
    <name evidence="2" type="ORF">CALCODRAFT_496994</name>
</gene>
<dbReference type="Pfam" id="PF12937">
    <property type="entry name" value="F-box-like"/>
    <property type="match status" value="1"/>
</dbReference>
<dbReference type="InterPro" id="IPR036047">
    <property type="entry name" value="F-box-like_dom_sf"/>
</dbReference>
<dbReference type="InterPro" id="IPR032675">
    <property type="entry name" value="LRR_dom_sf"/>
</dbReference>
<reference evidence="2 3" key="1">
    <citation type="journal article" date="2016" name="Mol. Biol. Evol.">
        <title>Comparative Genomics of Early-Diverging Mushroom-Forming Fungi Provides Insights into the Origins of Lignocellulose Decay Capabilities.</title>
        <authorList>
            <person name="Nagy L.G."/>
            <person name="Riley R."/>
            <person name="Tritt A."/>
            <person name="Adam C."/>
            <person name="Daum C."/>
            <person name="Floudas D."/>
            <person name="Sun H."/>
            <person name="Yadav J.S."/>
            <person name="Pangilinan J."/>
            <person name="Larsson K.H."/>
            <person name="Matsuura K."/>
            <person name="Barry K."/>
            <person name="Labutti K."/>
            <person name="Kuo R."/>
            <person name="Ohm R.A."/>
            <person name="Bhattacharya S.S."/>
            <person name="Shirouzu T."/>
            <person name="Yoshinaga Y."/>
            <person name="Martin F.M."/>
            <person name="Grigoriev I.V."/>
            <person name="Hibbett D.S."/>
        </authorList>
    </citation>
    <scope>NUCLEOTIDE SEQUENCE [LARGE SCALE GENOMIC DNA]</scope>
    <source>
        <strain evidence="2 3">HHB12733</strain>
    </source>
</reference>
<evidence type="ECO:0000313" key="2">
    <source>
        <dbReference type="EMBL" id="KZT56822.1"/>
    </source>
</evidence>
<keyword evidence="3" id="KW-1185">Reference proteome</keyword>
<feature type="domain" description="F-box" evidence="1">
    <location>
        <begin position="16"/>
        <end position="77"/>
    </location>
</feature>
<evidence type="ECO:0000259" key="1">
    <source>
        <dbReference type="Pfam" id="PF12937"/>
    </source>
</evidence>
<dbReference type="STRING" id="1353952.A0A165FJ26"/>
<dbReference type="AlphaFoldDB" id="A0A165FJ26"/>
<dbReference type="EMBL" id="KV423972">
    <property type="protein sequence ID" value="KZT56822.1"/>
    <property type="molecule type" value="Genomic_DNA"/>
</dbReference>
<protein>
    <recommendedName>
        <fullName evidence="1">F-box domain-containing protein</fullName>
    </recommendedName>
</protein>
<dbReference type="SUPFAM" id="SSF81383">
    <property type="entry name" value="F-box domain"/>
    <property type="match status" value="1"/>
</dbReference>
<name>A0A165FJ26_9BASI</name>
<dbReference type="InParanoid" id="A0A165FJ26"/>
<evidence type="ECO:0000313" key="3">
    <source>
        <dbReference type="Proteomes" id="UP000076842"/>
    </source>
</evidence>
<sequence length="448" mass="50090">MANVQSAAEEAVSCYIDRLPFELLSKIFVMCTAESSLQKSTSMRDHLDHTSTVVISSVSRRWRCIAVATGRLWTNIRIVGQNTLHSARTWITRTGSYELHVECALSEWDLVVDAVDALKPSFDTIVALNIDMLRDDNYVHGCQDCLKFSLFPQLSLGPNRLRRLQFQNAKFPSASALRAFLATCKALKHLDISSCSSRESWMSGIESLGSRLEWFAMDELVELALPVAPLAERIRRYLIAPHLARVSLFFDCQQKPASNTLLINESSDGDKPKGCHRIDELLLLVPEVEELTFIFAAKSSCLDENWLFSHLTDTFLDYPLPTASFVSDEDWWPQPATVLPRLHTLRLLNVPTRLDIRNLLIDDIPIPLAHEGLSVDDVATSHAAFVLIVFHDGKTVRLPRPLSALRNVEVVGYRKPSKWSQGVAALEATGIKVTGTFGGQPLTGPHWC</sequence>
<dbReference type="InterPro" id="IPR001810">
    <property type="entry name" value="F-box_dom"/>
</dbReference>
<accession>A0A165FJ26</accession>
<dbReference type="OrthoDB" id="2269034at2759"/>
<dbReference type="Proteomes" id="UP000076842">
    <property type="component" value="Unassembled WGS sequence"/>
</dbReference>
<proteinExistence type="predicted"/>